<dbReference type="SUPFAM" id="SSF54975">
    <property type="entry name" value="Acylphosphatase/BLUF domain-like"/>
    <property type="match status" value="1"/>
</dbReference>
<dbReference type="PANTHER" id="PTHR47268">
    <property type="entry name" value="ACYLPHOSPHATASE"/>
    <property type="match status" value="1"/>
</dbReference>
<evidence type="ECO:0000313" key="9">
    <source>
        <dbReference type="Proteomes" id="UP000186878"/>
    </source>
</evidence>
<dbReference type="InterPro" id="IPR001792">
    <property type="entry name" value="Acylphosphatase-like_dom"/>
</dbReference>
<dbReference type="PROSITE" id="PS51160">
    <property type="entry name" value="ACYLPHOSPHATASE_3"/>
    <property type="match status" value="1"/>
</dbReference>
<dbReference type="EMBL" id="MSDO01000003">
    <property type="protein sequence ID" value="OLO05472.1"/>
    <property type="molecule type" value="Genomic_DNA"/>
</dbReference>
<protein>
    <recommendedName>
        <fullName evidence="3 5">acylphosphatase</fullName>
        <ecNumber evidence="2 5">3.6.1.7</ecNumber>
    </recommendedName>
</protein>
<proteinExistence type="inferred from homology"/>
<dbReference type="Pfam" id="PF00708">
    <property type="entry name" value="Acylphosphatase"/>
    <property type="match status" value="1"/>
</dbReference>
<feature type="active site" evidence="5">
    <location>
        <position position="38"/>
    </location>
</feature>
<dbReference type="RefSeq" id="WP_075568693.1">
    <property type="nucleotide sequence ID" value="NZ_MSDO01000003.1"/>
</dbReference>
<evidence type="ECO:0000256" key="1">
    <source>
        <dbReference type="ARBA" id="ARBA00005614"/>
    </source>
</evidence>
<evidence type="ECO:0000256" key="4">
    <source>
        <dbReference type="ARBA" id="ARBA00047645"/>
    </source>
</evidence>
<dbReference type="OrthoDB" id="5295388at2"/>
<dbReference type="GO" id="GO:0003998">
    <property type="term" value="F:acylphosphatase activity"/>
    <property type="evidence" value="ECO:0007669"/>
    <property type="project" value="UniProtKB-EC"/>
</dbReference>
<dbReference type="AlphaFoldDB" id="A0A1Q8SVW4"/>
<feature type="domain" description="Acylphosphatase-like" evidence="7">
    <location>
        <begin position="5"/>
        <end position="90"/>
    </location>
</feature>
<dbReference type="STRING" id="404433.BTW07_03065"/>
<evidence type="ECO:0000256" key="5">
    <source>
        <dbReference type="PROSITE-ProRule" id="PRU00520"/>
    </source>
</evidence>
<gene>
    <name evidence="8" type="ORF">BTW07_03065</name>
</gene>
<evidence type="ECO:0000256" key="3">
    <source>
        <dbReference type="ARBA" id="ARBA00015991"/>
    </source>
</evidence>
<keyword evidence="5" id="KW-0378">Hydrolase</keyword>
<comment type="catalytic activity">
    <reaction evidence="4 5">
        <text>an acyl phosphate + H2O = a carboxylate + phosphate + H(+)</text>
        <dbReference type="Rhea" id="RHEA:14965"/>
        <dbReference type="ChEBI" id="CHEBI:15377"/>
        <dbReference type="ChEBI" id="CHEBI:15378"/>
        <dbReference type="ChEBI" id="CHEBI:29067"/>
        <dbReference type="ChEBI" id="CHEBI:43474"/>
        <dbReference type="ChEBI" id="CHEBI:59918"/>
        <dbReference type="EC" id="3.6.1.7"/>
    </reaction>
</comment>
<dbReference type="InterPro" id="IPR036046">
    <property type="entry name" value="Acylphosphatase-like_dom_sf"/>
</dbReference>
<comment type="caution">
    <text evidence="8">The sequence shown here is derived from an EMBL/GenBank/DDBJ whole genome shotgun (WGS) entry which is preliminary data.</text>
</comment>
<comment type="similarity">
    <text evidence="1 6">Belongs to the acylphosphatase family.</text>
</comment>
<reference evidence="8 9" key="1">
    <citation type="submission" date="2016-12" db="EMBL/GenBank/DDBJ databases">
        <title>Draft genome sequences of strains Salinicola socius SMB35, Salinicola sp. MH3R3-1 and Chromohalobacter sp. SMB17 from the Verkhnekamsk potash mining region of Russia.</title>
        <authorList>
            <person name="Mavrodi D.V."/>
            <person name="Olsson B.E."/>
            <person name="Korsakova E.S."/>
            <person name="Pyankova A."/>
            <person name="Mavrodi O.V."/>
            <person name="Plotnikova E.G."/>
        </authorList>
    </citation>
    <scope>NUCLEOTIDE SEQUENCE [LARGE SCALE GENOMIC DNA]</scope>
    <source>
        <strain evidence="8 9">SMB35</strain>
    </source>
</reference>
<keyword evidence="9" id="KW-1185">Reference proteome</keyword>
<accession>A0A1Q8SVW4</accession>
<evidence type="ECO:0000256" key="6">
    <source>
        <dbReference type="RuleBase" id="RU004168"/>
    </source>
</evidence>
<dbReference type="InterPro" id="IPR020456">
    <property type="entry name" value="Acylphosphatase"/>
</dbReference>
<sequence>MTHRTIKAWVSGRVQGVSYREHVRRHAERWGITGHAINLEDGRVEVMAHGEAIAIAELIDQLWDGSPAADVTDVTVEDATFAAPASFTTG</sequence>
<dbReference type="PANTHER" id="PTHR47268:SF4">
    <property type="entry name" value="ACYLPHOSPHATASE"/>
    <property type="match status" value="1"/>
</dbReference>
<feature type="active site" evidence="5">
    <location>
        <position position="20"/>
    </location>
</feature>
<dbReference type="EC" id="3.6.1.7" evidence="2 5"/>
<name>A0A1Q8SVW4_9GAMM</name>
<dbReference type="Gene3D" id="3.30.70.100">
    <property type="match status" value="1"/>
</dbReference>
<dbReference type="Proteomes" id="UP000186878">
    <property type="component" value="Unassembled WGS sequence"/>
</dbReference>
<organism evidence="8 9">
    <name type="scientific">Salinicola socius</name>
    <dbReference type="NCBI Taxonomy" id="404433"/>
    <lineage>
        <taxon>Bacteria</taxon>
        <taxon>Pseudomonadati</taxon>
        <taxon>Pseudomonadota</taxon>
        <taxon>Gammaproteobacteria</taxon>
        <taxon>Oceanospirillales</taxon>
        <taxon>Halomonadaceae</taxon>
        <taxon>Salinicola</taxon>
    </lineage>
</organism>
<evidence type="ECO:0000259" key="7">
    <source>
        <dbReference type="PROSITE" id="PS51160"/>
    </source>
</evidence>
<evidence type="ECO:0000313" key="8">
    <source>
        <dbReference type="EMBL" id="OLO05472.1"/>
    </source>
</evidence>
<evidence type="ECO:0000256" key="2">
    <source>
        <dbReference type="ARBA" id="ARBA00012150"/>
    </source>
</evidence>